<evidence type="ECO:0000259" key="1">
    <source>
        <dbReference type="Pfam" id="PF19307"/>
    </source>
</evidence>
<protein>
    <recommendedName>
        <fullName evidence="1">Type 2A encapsulin shell protein SrpI-like domain-containing protein</fullName>
    </recommendedName>
</protein>
<reference evidence="2 3" key="1">
    <citation type="journal article" date="2012" name="J. Bacteriol.">
        <title>Genome Sequence of Strain IMCC14465, Isolated from the East Sea, Belonging to the PS1 Clade of Alphaproteobacteria.</title>
        <authorList>
            <person name="Yang S.J."/>
            <person name="Kang I."/>
            <person name="Cho J.C."/>
        </authorList>
    </citation>
    <scope>NUCLEOTIDE SEQUENCE [LARGE SCALE GENOMIC DNA]</scope>
    <source>
        <strain evidence="2 3">IMCC14465</strain>
    </source>
</reference>
<dbReference type="EMBL" id="ALYF01000002">
    <property type="protein sequence ID" value="EJW21720.1"/>
    <property type="molecule type" value="Genomic_DNA"/>
</dbReference>
<dbReference type="STRING" id="1220535.IMCC14465_01140"/>
<dbReference type="AlphaFoldDB" id="J9A5S1"/>
<keyword evidence="3" id="KW-1185">Reference proteome</keyword>
<comment type="caution">
    <text evidence="2">The sequence shown here is derived from an EMBL/GenBank/DDBJ whole genome shotgun (WGS) entry which is preliminary data.</text>
</comment>
<feature type="domain" description="Type 2A encapsulin shell protein SrpI-like" evidence="1">
    <location>
        <begin position="8"/>
        <end position="35"/>
    </location>
</feature>
<dbReference type="Pfam" id="PF19307">
    <property type="entry name" value="SrpI-like"/>
    <property type="match status" value="1"/>
</dbReference>
<organism evidence="2 3">
    <name type="scientific">alpha proteobacterium IMCC14465</name>
    <dbReference type="NCBI Taxonomy" id="1220535"/>
    <lineage>
        <taxon>Bacteria</taxon>
        <taxon>Pseudomonadati</taxon>
        <taxon>Pseudomonadota</taxon>
        <taxon>Alphaproteobacteria</taxon>
        <taxon>PS1 clade</taxon>
    </lineage>
</organism>
<evidence type="ECO:0000313" key="2">
    <source>
        <dbReference type="EMBL" id="EJW21720.1"/>
    </source>
</evidence>
<dbReference type="Proteomes" id="UP000004836">
    <property type="component" value="Unassembled WGS sequence"/>
</dbReference>
<sequence>MRIIVKPDAQGLQRFLLTRYVSLAILVPDALGIMKVKI</sequence>
<dbReference type="InterPro" id="IPR045641">
    <property type="entry name" value="SrpI-like"/>
</dbReference>
<accession>J9A5S1</accession>
<proteinExistence type="predicted"/>
<gene>
    <name evidence="2" type="ORF">IMCC14465_01140</name>
</gene>
<evidence type="ECO:0000313" key="3">
    <source>
        <dbReference type="Proteomes" id="UP000004836"/>
    </source>
</evidence>
<name>J9A5S1_9PROT</name>